<evidence type="ECO:0000256" key="1">
    <source>
        <dbReference type="SAM" id="MobiDB-lite"/>
    </source>
</evidence>
<dbReference type="EMBL" id="CP012333">
    <property type="protein sequence ID" value="AKU97637.1"/>
    <property type="molecule type" value="Genomic_DNA"/>
</dbReference>
<proteinExistence type="predicted"/>
<keyword evidence="4" id="KW-1185">Reference proteome</keyword>
<feature type="compositionally biased region" description="Polar residues" evidence="1">
    <location>
        <begin position="1"/>
        <end position="14"/>
    </location>
</feature>
<dbReference type="KEGG" id="llu:AKJ09_04301"/>
<gene>
    <name evidence="3" type="ORF">AKJ09_04301</name>
</gene>
<keyword evidence="2" id="KW-0812">Transmembrane</keyword>
<keyword evidence="2" id="KW-0472">Membrane</keyword>
<feature type="compositionally biased region" description="Low complexity" evidence="1">
    <location>
        <begin position="22"/>
        <end position="31"/>
    </location>
</feature>
<feature type="region of interest" description="Disordered" evidence="1">
    <location>
        <begin position="1"/>
        <end position="31"/>
    </location>
</feature>
<protein>
    <submittedName>
        <fullName evidence="3">Uncharacterized protein</fullName>
    </submittedName>
</protein>
<reference evidence="3 4" key="1">
    <citation type="submission" date="2015-08" db="EMBL/GenBank/DDBJ databases">
        <authorList>
            <person name="Babu N.S."/>
            <person name="Beckwith C.J."/>
            <person name="Beseler K.G."/>
            <person name="Brison A."/>
            <person name="Carone J.V."/>
            <person name="Caskin T.P."/>
            <person name="Diamond M."/>
            <person name="Durham M.E."/>
            <person name="Foxe J.M."/>
            <person name="Go M."/>
            <person name="Henderson B.A."/>
            <person name="Jones I.B."/>
            <person name="McGettigan J.A."/>
            <person name="Micheletti S.J."/>
            <person name="Nasrallah M.E."/>
            <person name="Ortiz D."/>
            <person name="Piller C.R."/>
            <person name="Privatt S.R."/>
            <person name="Schneider S.L."/>
            <person name="Sharp S."/>
            <person name="Smith T.C."/>
            <person name="Stanton J.D."/>
            <person name="Ullery H.E."/>
            <person name="Wilson R.J."/>
            <person name="Serrano M.G."/>
            <person name="Buck G."/>
            <person name="Lee V."/>
            <person name="Wang Y."/>
            <person name="Carvalho R."/>
            <person name="Voegtly L."/>
            <person name="Shi R."/>
            <person name="Duckworth R."/>
            <person name="Johnson A."/>
            <person name="Loviza R."/>
            <person name="Walstead R."/>
            <person name="Shah Z."/>
            <person name="Kiflezghi M."/>
            <person name="Wade K."/>
            <person name="Ball S.L."/>
            <person name="Bradley K.W."/>
            <person name="Asai D.J."/>
            <person name="Bowman C.A."/>
            <person name="Russell D.A."/>
            <person name="Pope W.H."/>
            <person name="Jacobs-Sera D."/>
            <person name="Hendrix R.W."/>
            <person name="Hatfull G.F."/>
        </authorList>
    </citation>
    <scope>NUCLEOTIDE SEQUENCE [LARGE SCALE GENOMIC DNA]</scope>
    <source>
        <strain evidence="3 4">DSM 27648</strain>
    </source>
</reference>
<dbReference type="AlphaFoldDB" id="A0A0K1PVT5"/>
<dbReference type="Proteomes" id="UP000064967">
    <property type="component" value="Chromosome"/>
</dbReference>
<name>A0A0K1PVT5_9BACT</name>
<dbReference type="STRING" id="1391654.AKJ09_04301"/>
<feature type="transmembrane region" description="Helical" evidence="2">
    <location>
        <begin position="197"/>
        <end position="218"/>
    </location>
</feature>
<organism evidence="3 4">
    <name type="scientific">Labilithrix luteola</name>
    <dbReference type="NCBI Taxonomy" id="1391654"/>
    <lineage>
        <taxon>Bacteria</taxon>
        <taxon>Pseudomonadati</taxon>
        <taxon>Myxococcota</taxon>
        <taxon>Polyangia</taxon>
        <taxon>Polyangiales</taxon>
        <taxon>Labilitrichaceae</taxon>
        <taxon>Labilithrix</taxon>
    </lineage>
</organism>
<feature type="transmembrane region" description="Helical" evidence="2">
    <location>
        <begin position="264"/>
        <end position="287"/>
    </location>
</feature>
<sequence length="288" mass="29630">MEACSTSMVPQRRSSLVPVEPPSSGSASADSLSGELLDVPATVVCALCGDVDCTGCEHEQSRSGVVAIIAWEKPALPALTRLWATARATTRDAEIFFELLPDGPILPALAFAAISELLASAAMLCLFVPVAAVVAPEWLKHLVLDPHARDLTVRIALLGVPSFAALLVVAHAAHGLSVDIGAKRVGARSSRSRAIRFGLYACGWDLVMGPLGAVVVALKEGLGAGLGVFSLASSGLPTRATTSFLRGSYDLHGEPARKALGTSYVGAVVATLLGTVVTLAAIVALVFA</sequence>
<keyword evidence="2" id="KW-1133">Transmembrane helix</keyword>
<accession>A0A0K1PVT5</accession>
<evidence type="ECO:0000313" key="4">
    <source>
        <dbReference type="Proteomes" id="UP000064967"/>
    </source>
</evidence>
<evidence type="ECO:0000313" key="3">
    <source>
        <dbReference type="EMBL" id="AKU97637.1"/>
    </source>
</evidence>
<feature type="transmembrane region" description="Helical" evidence="2">
    <location>
        <begin position="155"/>
        <end position="176"/>
    </location>
</feature>
<evidence type="ECO:0000256" key="2">
    <source>
        <dbReference type="SAM" id="Phobius"/>
    </source>
</evidence>
<feature type="transmembrane region" description="Helical" evidence="2">
    <location>
        <begin position="108"/>
        <end position="135"/>
    </location>
</feature>